<dbReference type="InterPro" id="IPR013766">
    <property type="entry name" value="Thioredoxin_domain"/>
</dbReference>
<dbReference type="SUPFAM" id="SSF52833">
    <property type="entry name" value="Thioredoxin-like"/>
    <property type="match status" value="1"/>
</dbReference>
<dbReference type="CDD" id="cd02947">
    <property type="entry name" value="TRX_family"/>
    <property type="match status" value="1"/>
</dbReference>
<dbReference type="Pfam" id="PF00085">
    <property type="entry name" value="Thioredoxin"/>
    <property type="match status" value="1"/>
</dbReference>
<proteinExistence type="predicted"/>
<dbReference type="EMBL" id="JAAAHY010000798">
    <property type="protein sequence ID" value="KAF9957091.1"/>
    <property type="molecule type" value="Genomic_DNA"/>
</dbReference>
<evidence type="ECO:0000313" key="2">
    <source>
        <dbReference type="EMBL" id="KAF9957091.1"/>
    </source>
</evidence>
<dbReference type="Gene3D" id="3.40.30.10">
    <property type="entry name" value="Glutaredoxin"/>
    <property type="match status" value="1"/>
</dbReference>
<evidence type="ECO:0000313" key="3">
    <source>
        <dbReference type="Proteomes" id="UP000738359"/>
    </source>
</evidence>
<sequence length="77" mass="8575">MPVAIIASVEEYQEVLSKSEASKLVDVDQFEKLADEAEVTAMPTFQFHRANQKIAELKGDEASDLKALIEEHQALTK</sequence>
<comment type="caution">
    <text evidence="2">The sequence shown here is derived from an EMBL/GenBank/DDBJ whole genome shotgun (WGS) entry which is preliminary data.</text>
</comment>
<protein>
    <recommendedName>
        <fullName evidence="1">Thioredoxin domain-containing protein</fullName>
    </recommendedName>
</protein>
<dbReference type="Proteomes" id="UP000738359">
    <property type="component" value="Unassembled WGS sequence"/>
</dbReference>
<dbReference type="InterPro" id="IPR036249">
    <property type="entry name" value="Thioredoxin-like_sf"/>
</dbReference>
<dbReference type="AlphaFoldDB" id="A0A9P6J1G7"/>
<evidence type="ECO:0000259" key="1">
    <source>
        <dbReference type="Pfam" id="PF00085"/>
    </source>
</evidence>
<reference evidence="2" key="1">
    <citation type="journal article" date="2020" name="Fungal Divers.">
        <title>Resolving the Mortierellaceae phylogeny through synthesis of multi-gene phylogenetics and phylogenomics.</title>
        <authorList>
            <person name="Vandepol N."/>
            <person name="Liber J."/>
            <person name="Desiro A."/>
            <person name="Na H."/>
            <person name="Kennedy M."/>
            <person name="Barry K."/>
            <person name="Grigoriev I.V."/>
            <person name="Miller A.N."/>
            <person name="O'Donnell K."/>
            <person name="Stajich J.E."/>
            <person name="Bonito G."/>
        </authorList>
    </citation>
    <scope>NUCLEOTIDE SEQUENCE</scope>
    <source>
        <strain evidence="2">CK1249</strain>
    </source>
</reference>
<name>A0A9P6J1G7_MORAP</name>
<dbReference type="OrthoDB" id="2121326at2759"/>
<keyword evidence="3" id="KW-1185">Reference proteome</keyword>
<accession>A0A9P6J1G7</accession>
<organism evidence="2 3">
    <name type="scientific">Mortierella alpina</name>
    <name type="common">Oleaginous fungus</name>
    <name type="synonym">Mortierella renispora</name>
    <dbReference type="NCBI Taxonomy" id="64518"/>
    <lineage>
        <taxon>Eukaryota</taxon>
        <taxon>Fungi</taxon>
        <taxon>Fungi incertae sedis</taxon>
        <taxon>Mucoromycota</taxon>
        <taxon>Mortierellomycotina</taxon>
        <taxon>Mortierellomycetes</taxon>
        <taxon>Mortierellales</taxon>
        <taxon>Mortierellaceae</taxon>
        <taxon>Mortierella</taxon>
    </lineage>
</organism>
<feature type="domain" description="Thioredoxin" evidence="1">
    <location>
        <begin position="23"/>
        <end position="70"/>
    </location>
</feature>
<gene>
    <name evidence="2" type="ORF">BGZ70_009623</name>
</gene>